<accession>A0ABQ6MX99</accession>
<name>A0ABQ6MX99_9STRA</name>
<dbReference type="Gene3D" id="3.90.190.10">
    <property type="entry name" value="Protein tyrosine phosphatase superfamily"/>
    <property type="match status" value="2"/>
</dbReference>
<dbReference type="CDD" id="cd14499">
    <property type="entry name" value="CDC14_C"/>
    <property type="match status" value="1"/>
</dbReference>
<reference evidence="10 11" key="1">
    <citation type="journal article" date="2023" name="Commun. Biol.">
        <title>Genome analysis of Parmales, the sister group of diatoms, reveals the evolutionary specialization of diatoms from phago-mixotrophs to photoautotrophs.</title>
        <authorList>
            <person name="Ban H."/>
            <person name="Sato S."/>
            <person name="Yoshikawa S."/>
            <person name="Yamada K."/>
            <person name="Nakamura Y."/>
            <person name="Ichinomiya M."/>
            <person name="Sato N."/>
            <person name="Blanc-Mathieu R."/>
            <person name="Endo H."/>
            <person name="Kuwata A."/>
            <person name="Ogata H."/>
        </authorList>
    </citation>
    <scope>NUCLEOTIDE SEQUENCE [LARGE SCALE GENOMIC DNA]</scope>
</reference>
<evidence type="ECO:0000259" key="8">
    <source>
        <dbReference type="PROSITE" id="PS50054"/>
    </source>
</evidence>
<evidence type="ECO:0000313" key="11">
    <source>
        <dbReference type="Proteomes" id="UP001165060"/>
    </source>
</evidence>
<dbReference type="CDD" id="cd17657">
    <property type="entry name" value="CDC14_N"/>
    <property type="match status" value="1"/>
</dbReference>
<dbReference type="PROSITE" id="PS50054">
    <property type="entry name" value="TYR_PHOSPHATASE_DUAL"/>
    <property type="match status" value="1"/>
</dbReference>
<evidence type="ECO:0000256" key="7">
    <source>
        <dbReference type="SAM" id="MobiDB-lite"/>
    </source>
</evidence>
<dbReference type="InterPro" id="IPR050561">
    <property type="entry name" value="PTP"/>
</dbReference>
<dbReference type="Pfam" id="PF14671">
    <property type="entry name" value="DSPn"/>
    <property type="match status" value="1"/>
</dbReference>
<dbReference type="InterPro" id="IPR000387">
    <property type="entry name" value="Tyr_Pase_dom"/>
</dbReference>
<dbReference type="Proteomes" id="UP001165060">
    <property type="component" value="Unassembled WGS sequence"/>
</dbReference>
<dbReference type="InterPro" id="IPR000340">
    <property type="entry name" value="Dual-sp_phosphatase_cat-dom"/>
</dbReference>
<evidence type="ECO:0000256" key="3">
    <source>
        <dbReference type="ARBA" id="ARBA00022618"/>
    </source>
</evidence>
<dbReference type="SMART" id="SM00195">
    <property type="entry name" value="DSPc"/>
    <property type="match status" value="1"/>
</dbReference>
<evidence type="ECO:0000256" key="2">
    <source>
        <dbReference type="ARBA" id="ARBA00013064"/>
    </source>
</evidence>
<feature type="compositionally biased region" description="Low complexity" evidence="7">
    <location>
        <begin position="386"/>
        <end position="403"/>
    </location>
</feature>
<dbReference type="Pfam" id="PF00782">
    <property type="entry name" value="DSPc"/>
    <property type="match status" value="1"/>
</dbReference>
<evidence type="ECO:0000256" key="1">
    <source>
        <dbReference type="ARBA" id="ARBA00007315"/>
    </source>
</evidence>
<feature type="region of interest" description="Disordered" evidence="7">
    <location>
        <begin position="363"/>
        <end position="511"/>
    </location>
</feature>
<dbReference type="PANTHER" id="PTHR23339">
    <property type="entry name" value="TYROSINE SPECIFIC PROTEIN PHOSPHATASE AND DUAL SPECIFICITY PROTEIN PHOSPHATASE"/>
    <property type="match status" value="1"/>
</dbReference>
<evidence type="ECO:0000259" key="9">
    <source>
        <dbReference type="PROSITE" id="PS50056"/>
    </source>
</evidence>
<dbReference type="InterPro" id="IPR029021">
    <property type="entry name" value="Prot-tyrosine_phosphatase-like"/>
</dbReference>
<comment type="caution">
    <text evidence="10">The sequence shown here is derived from an EMBL/GenBank/DDBJ whole genome shotgun (WGS) entry which is preliminary data.</text>
</comment>
<keyword evidence="6" id="KW-0131">Cell cycle</keyword>
<evidence type="ECO:0000256" key="4">
    <source>
        <dbReference type="ARBA" id="ARBA00022801"/>
    </source>
</evidence>
<feature type="domain" description="Tyrosine specific protein phosphatases" evidence="9">
    <location>
        <begin position="283"/>
        <end position="345"/>
    </location>
</feature>
<dbReference type="InterPro" id="IPR029260">
    <property type="entry name" value="DSPn"/>
</dbReference>
<dbReference type="EC" id="3.1.3.48" evidence="2"/>
<evidence type="ECO:0000256" key="5">
    <source>
        <dbReference type="ARBA" id="ARBA00022912"/>
    </source>
</evidence>
<dbReference type="InterPro" id="IPR044506">
    <property type="entry name" value="CDC14_C"/>
</dbReference>
<organism evidence="10 11">
    <name type="scientific">Tetraparma gracilis</name>
    <dbReference type="NCBI Taxonomy" id="2962635"/>
    <lineage>
        <taxon>Eukaryota</taxon>
        <taxon>Sar</taxon>
        <taxon>Stramenopiles</taxon>
        <taxon>Ochrophyta</taxon>
        <taxon>Bolidophyceae</taxon>
        <taxon>Parmales</taxon>
        <taxon>Triparmaceae</taxon>
        <taxon>Tetraparma</taxon>
    </lineage>
</organism>
<dbReference type="PROSITE" id="PS50056">
    <property type="entry name" value="TYR_PHOSPHATASE_2"/>
    <property type="match status" value="1"/>
</dbReference>
<evidence type="ECO:0000256" key="6">
    <source>
        <dbReference type="ARBA" id="ARBA00023306"/>
    </source>
</evidence>
<gene>
    <name evidence="10" type="ORF">TeGR_g11141</name>
</gene>
<keyword evidence="11" id="KW-1185">Reference proteome</keyword>
<feature type="domain" description="Tyrosine-protein phosphatase" evidence="8">
    <location>
        <begin position="200"/>
        <end position="358"/>
    </location>
</feature>
<protein>
    <recommendedName>
        <fullName evidence="2">protein-tyrosine-phosphatase</fullName>
        <ecNumber evidence="2">3.1.3.48</ecNumber>
    </recommendedName>
</protein>
<keyword evidence="4" id="KW-0378">Hydrolase</keyword>
<feature type="compositionally biased region" description="Gly residues" evidence="7">
    <location>
        <begin position="491"/>
        <end position="502"/>
    </location>
</feature>
<comment type="similarity">
    <text evidence="1">Belongs to the protein-tyrosine phosphatase family. Non-receptor class CDC14 subfamily.</text>
</comment>
<feature type="compositionally biased region" description="Basic and acidic residues" evidence="7">
    <location>
        <begin position="422"/>
        <end position="436"/>
    </location>
</feature>
<keyword evidence="5" id="KW-0904">Protein phosphatase</keyword>
<feature type="compositionally biased region" description="Basic and acidic residues" evidence="7">
    <location>
        <begin position="363"/>
        <end position="373"/>
    </location>
</feature>
<dbReference type="SUPFAM" id="SSF52799">
    <property type="entry name" value="(Phosphotyrosine protein) phosphatases II"/>
    <property type="match status" value="2"/>
</dbReference>
<feature type="compositionally biased region" description="Low complexity" evidence="7">
    <location>
        <begin position="464"/>
        <end position="481"/>
    </location>
</feature>
<sequence>MSMSASILGHNRASVSVPPPSSYLPILPSRLSWVTFPQPSSLLPSDLPPASPAAAHHFFTTDASLAYEHFFADHGPLNIGQVARFCTLLQGKLDDPALRGKHIVYCCSSHNHRRSNSIFLICAYLIIRLRKSAMEAYEPFYGLTPPPAPFRDAAFSICPYSLTVLDSLMGLHKAITLGHYDDAAFDPDHYDAMDRIENGDCTWIVPGKLMAFSGPLEQRREISPGVYTMPASEYAALFKKYGVTAVVRFNKKLYDRQGLVKRGVNHYDMYYEDGANPPEAIAAKFLKACEAEKGGVAVHCKAGLGRTGTNIGNYMMKHYRYTADESIAWCRICRPGSVVGPQQNYMKDYEAKMFRDGDALYKRRQGGERRNSLEGDLSAGGGGGASHSQQSLLLRSHSPVGVPAPGGEGGAAQQPLSSPPRSPEKDALELRNLEKMKKPRVVSTSPVKNRAGRPPAGDRMPAVGRALAGETAGAAAAGGAATYRSTSSRKIGGGGDKGGGGRPRSVGGRRY</sequence>
<proteinExistence type="inferred from homology"/>
<dbReference type="PROSITE" id="PS00383">
    <property type="entry name" value="TYR_PHOSPHATASE_1"/>
    <property type="match status" value="1"/>
</dbReference>
<dbReference type="EMBL" id="BRYB01003374">
    <property type="protein sequence ID" value="GMI35511.1"/>
    <property type="molecule type" value="Genomic_DNA"/>
</dbReference>
<evidence type="ECO:0000313" key="10">
    <source>
        <dbReference type="EMBL" id="GMI35511.1"/>
    </source>
</evidence>
<dbReference type="InterPro" id="IPR020422">
    <property type="entry name" value="TYR_PHOSPHATASE_DUAL_dom"/>
</dbReference>
<keyword evidence="3" id="KW-0132">Cell division</keyword>
<dbReference type="InterPro" id="IPR016130">
    <property type="entry name" value="Tyr_Pase_AS"/>
</dbReference>